<dbReference type="EMBL" id="SRLO01001583">
    <property type="protein sequence ID" value="TNN36697.1"/>
    <property type="molecule type" value="Genomic_DNA"/>
</dbReference>
<feature type="compositionally biased region" description="Polar residues" evidence="1">
    <location>
        <begin position="71"/>
        <end position="88"/>
    </location>
</feature>
<feature type="region of interest" description="Disordered" evidence="1">
    <location>
        <begin position="42"/>
        <end position="92"/>
    </location>
</feature>
<sequence length="137" mass="14826">MAPPRDHRGGTGLSAQLNSTAPMAVGLRRQQEAVVLERWPAAVSRRSRDAPSQSAELLQTRRPEFIDIKNSPCTGGEQQQENSVTNPSDHVACGESARGRRLVAGHAVHRGAEGTRRVERVVGPPARLNVRAARRPA</sequence>
<dbReference type="AlphaFoldDB" id="A0A4Z2F6A3"/>
<protein>
    <submittedName>
        <fullName evidence="2">Uncharacterized protein</fullName>
    </submittedName>
</protein>
<evidence type="ECO:0000313" key="2">
    <source>
        <dbReference type="EMBL" id="TNN36697.1"/>
    </source>
</evidence>
<proteinExistence type="predicted"/>
<dbReference type="Proteomes" id="UP000314294">
    <property type="component" value="Unassembled WGS sequence"/>
</dbReference>
<organism evidence="2 3">
    <name type="scientific">Liparis tanakae</name>
    <name type="common">Tanaka's snailfish</name>
    <dbReference type="NCBI Taxonomy" id="230148"/>
    <lineage>
        <taxon>Eukaryota</taxon>
        <taxon>Metazoa</taxon>
        <taxon>Chordata</taxon>
        <taxon>Craniata</taxon>
        <taxon>Vertebrata</taxon>
        <taxon>Euteleostomi</taxon>
        <taxon>Actinopterygii</taxon>
        <taxon>Neopterygii</taxon>
        <taxon>Teleostei</taxon>
        <taxon>Neoteleostei</taxon>
        <taxon>Acanthomorphata</taxon>
        <taxon>Eupercaria</taxon>
        <taxon>Perciformes</taxon>
        <taxon>Cottioidei</taxon>
        <taxon>Cottales</taxon>
        <taxon>Liparidae</taxon>
        <taxon>Liparis</taxon>
    </lineage>
</organism>
<feature type="region of interest" description="Disordered" evidence="1">
    <location>
        <begin position="1"/>
        <end position="23"/>
    </location>
</feature>
<keyword evidence="3" id="KW-1185">Reference proteome</keyword>
<gene>
    <name evidence="2" type="ORF">EYF80_053132</name>
</gene>
<name>A0A4Z2F6A3_9TELE</name>
<comment type="caution">
    <text evidence="2">The sequence shown here is derived from an EMBL/GenBank/DDBJ whole genome shotgun (WGS) entry which is preliminary data.</text>
</comment>
<accession>A0A4Z2F6A3</accession>
<evidence type="ECO:0000313" key="3">
    <source>
        <dbReference type="Proteomes" id="UP000314294"/>
    </source>
</evidence>
<reference evidence="2 3" key="1">
    <citation type="submission" date="2019-03" db="EMBL/GenBank/DDBJ databases">
        <title>First draft genome of Liparis tanakae, snailfish: a comprehensive survey of snailfish specific genes.</title>
        <authorList>
            <person name="Kim W."/>
            <person name="Song I."/>
            <person name="Jeong J.-H."/>
            <person name="Kim D."/>
            <person name="Kim S."/>
            <person name="Ryu S."/>
            <person name="Song J.Y."/>
            <person name="Lee S.K."/>
        </authorList>
    </citation>
    <scope>NUCLEOTIDE SEQUENCE [LARGE SCALE GENOMIC DNA]</scope>
    <source>
        <tissue evidence="2">Muscle</tissue>
    </source>
</reference>
<evidence type="ECO:0000256" key="1">
    <source>
        <dbReference type="SAM" id="MobiDB-lite"/>
    </source>
</evidence>